<evidence type="ECO:0008006" key="23">
    <source>
        <dbReference type="Google" id="ProtNLM"/>
    </source>
</evidence>
<keyword evidence="5" id="KW-0813">Transport</keyword>
<evidence type="ECO:0000256" key="2">
    <source>
        <dbReference type="ARBA" id="ARBA00004279"/>
    </source>
</evidence>
<proteinExistence type="inferred from homology"/>
<dbReference type="InterPro" id="IPR027417">
    <property type="entry name" value="P-loop_NTPase"/>
</dbReference>
<dbReference type="FunFam" id="1.20.120.720:FF:000009">
    <property type="entry name" value="Unconventional myosin-Id"/>
    <property type="match status" value="1"/>
</dbReference>
<dbReference type="SUPFAM" id="SSF56219">
    <property type="entry name" value="DNase I-like"/>
    <property type="match status" value="1"/>
</dbReference>
<dbReference type="GO" id="GO:0030425">
    <property type="term" value="C:dendrite"/>
    <property type="evidence" value="ECO:0007669"/>
    <property type="project" value="UniProtKB-SubCell"/>
</dbReference>
<dbReference type="GO" id="GO:0030048">
    <property type="term" value="P:actin filament-based movement"/>
    <property type="evidence" value="ECO:0007669"/>
    <property type="project" value="TreeGrafter"/>
</dbReference>
<keyword evidence="7" id="KW-0677">Repeat</keyword>
<keyword evidence="14" id="KW-0539">Nucleus</keyword>
<evidence type="ECO:0000256" key="9">
    <source>
        <dbReference type="ARBA" id="ARBA00022840"/>
    </source>
</evidence>
<comment type="similarity">
    <text evidence="4 16">Belongs to the TRAFAC class myosin-kinesin ATPase superfamily. Myosin family.</text>
</comment>
<dbReference type="GO" id="GO:0005886">
    <property type="term" value="C:plasma membrane"/>
    <property type="evidence" value="ECO:0007669"/>
    <property type="project" value="TreeGrafter"/>
</dbReference>
<keyword evidence="13 16" id="KW-0009">Actin-binding</keyword>
<keyword evidence="8 16" id="KW-0547">Nucleotide-binding</keyword>
<dbReference type="PROSITE" id="PS51757">
    <property type="entry name" value="TH1"/>
    <property type="match status" value="1"/>
</dbReference>
<dbReference type="PANTHER" id="PTHR13140">
    <property type="entry name" value="MYOSIN"/>
    <property type="match status" value="1"/>
</dbReference>
<dbReference type="GO" id="GO:0005516">
    <property type="term" value="F:calmodulin binding"/>
    <property type="evidence" value="ECO:0007669"/>
    <property type="project" value="UniProtKB-KW"/>
</dbReference>
<dbReference type="GO" id="GO:0005938">
    <property type="term" value="C:cell cortex"/>
    <property type="evidence" value="ECO:0007669"/>
    <property type="project" value="UniProtKB-SubCell"/>
</dbReference>
<dbReference type="InterPro" id="IPR005135">
    <property type="entry name" value="Endo/exonuclease/phosphatase"/>
</dbReference>
<dbReference type="InterPro" id="IPR036961">
    <property type="entry name" value="Kinesin_motor_dom_sf"/>
</dbReference>
<feature type="domain" description="Myosin motor" evidence="19">
    <location>
        <begin position="1"/>
        <end position="669"/>
    </location>
</feature>
<dbReference type="Proteomes" id="UP001274896">
    <property type="component" value="Unassembled WGS sequence"/>
</dbReference>
<comment type="subcellular location">
    <subcellularLocation>
        <location evidence="2">Cell projection</location>
        <location evidence="2">Dendrite</location>
    </subcellularLocation>
    <subcellularLocation>
        <location evidence="3">Cytoplasm</location>
        <location evidence="3">Cell cortex</location>
    </subcellularLocation>
    <subcellularLocation>
        <location evidence="1">Nucleus</location>
    </subcellularLocation>
</comment>
<accession>A0AAE0QSI5</accession>
<evidence type="ECO:0000256" key="6">
    <source>
        <dbReference type="ARBA" id="ARBA00022490"/>
    </source>
</evidence>
<feature type="domain" description="Reverse transcriptase" evidence="18">
    <location>
        <begin position="1864"/>
        <end position="2131"/>
    </location>
</feature>
<dbReference type="Gene3D" id="1.10.10.820">
    <property type="match status" value="1"/>
</dbReference>
<dbReference type="PRINTS" id="PR00193">
    <property type="entry name" value="MYOSINHEAVY"/>
</dbReference>
<evidence type="ECO:0000259" key="18">
    <source>
        <dbReference type="PROSITE" id="PS50878"/>
    </source>
</evidence>
<dbReference type="GO" id="GO:0048731">
    <property type="term" value="P:system development"/>
    <property type="evidence" value="ECO:0007669"/>
    <property type="project" value="UniProtKB-ARBA"/>
</dbReference>
<keyword evidence="6" id="KW-0963">Cytoplasm</keyword>
<evidence type="ECO:0000256" key="12">
    <source>
        <dbReference type="ARBA" id="ARBA00023175"/>
    </source>
</evidence>
<evidence type="ECO:0000256" key="3">
    <source>
        <dbReference type="ARBA" id="ARBA00004544"/>
    </source>
</evidence>
<evidence type="ECO:0000256" key="16">
    <source>
        <dbReference type="PROSITE-ProRule" id="PRU00782"/>
    </source>
</evidence>
<keyword evidence="9 16" id="KW-0067">ATP-binding</keyword>
<dbReference type="Pfam" id="PF00078">
    <property type="entry name" value="RVT_1"/>
    <property type="match status" value="1"/>
</dbReference>
<reference evidence="21" key="1">
    <citation type="submission" date="2023-06" db="EMBL/GenBank/DDBJ databases">
        <title>Male Hemibagrus guttatus genome.</title>
        <authorList>
            <person name="Bian C."/>
        </authorList>
    </citation>
    <scope>NUCLEOTIDE SEQUENCE</scope>
    <source>
        <strain evidence="21">Male_cb2023</strain>
        <tissue evidence="21">Muscle</tissue>
    </source>
</reference>
<dbReference type="GO" id="GO:0006355">
    <property type="term" value="P:regulation of DNA-templated transcription"/>
    <property type="evidence" value="ECO:0007669"/>
    <property type="project" value="InterPro"/>
</dbReference>
<evidence type="ECO:0000313" key="21">
    <source>
        <dbReference type="EMBL" id="KAK3529646.1"/>
    </source>
</evidence>
<comment type="caution">
    <text evidence="21">The sequence shown here is derived from an EMBL/GenBank/DDBJ whole genome shotgun (WGS) entry which is preliminary data.</text>
</comment>
<dbReference type="PROSITE" id="PS51456">
    <property type="entry name" value="MYOSIN_MOTOR"/>
    <property type="match status" value="1"/>
</dbReference>
<evidence type="ECO:0000256" key="14">
    <source>
        <dbReference type="ARBA" id="ARBA00023242"/>
    </source>
</evidence>
<dbReference type="CDD" id="cd01378">
    <property type="entry name" value="MYSc_Myo1"/>
    <property type="match status" value="1"/>
</dbReference>
<dbReference type="InterPro" id="IPR000637">
    <property type="entry name" value="HMGI/Y_DNA-bd_CS"/>
</dbReference>
<dbReference type="GO" id="GO:0007015">
    <property type="term" value="P:actin filament organization"/>
    <property type="evidence" value="ECO:0007669"/>
    <property type="project" value="TreeGrafter"/>
</dbReference>
<dbReference type="GO" id="GO:0016459">
    <property type="term" value="C:myosin complex"/>
    <property type="evidence" value="ECO:0007669"/>
    <property type="project" value="UniProtKB-KW"/>
</dbReference>
<dbReference type="InterPro" id="IPR036072">
    <property type="entry name" value="MYSc_Myo1"/>
</dbReference>
<dbReference type="EMBL" id="JAUCMX010000012">
    <property type="protein sequence ID" value="KAK3529646.1"/>
    <property type="molecule type" value="Genomic_DNA"/>
</dbReference>
<evidence type="ECO:0000256" key="17">
    <source>
        <dbReference type="SAM" id="MobiDB-lite"/>
    </source>
</evidence>
<protein>
    <recommendedName>
        <fullName evidence="23">Myosin ID</fullName>
    </recommendedName>
</protein>
<evidence type="ECO:0000256" key="10">
    <source>
        <dbReference type="ARBA" id="ARBA00022860"/>
    </source>
</evidence>
<evidence type="ECO:0000256" key="7">
    <source>
        <dbReference type="ARBA" id="ARBA00022737"/>
    </source>
</evidence>
<dbReference type="InterPro" id="IPR043502">
    <property type="entry name" value="DNA/RNA_pol_sf"/>
</dbReference>
<dbReference type="PANTHER" id="PTHR13140:SF417">
    <property type="entry name" value="UNCONVENTIONAL MYOSIN-ID"/>
    <property type="match status" value="1"/>
</dbReference>
<dbReference type="InterPro" id="IPR001609">
    <property type="entry name" value="Myosin_head_motor_dom-like"/>
</dbReference>
<evidence type="ECO:0000256" key="11">
    <source>
        <dbReference type="ARBA" id="ARBA00023123"/>
    </source>
</evidence>
<dbReference type="GO" id="GO:0005902">
    <property type="term" value="C:microvillus"/>
    <property type="evidence" value="ECO:0007669"/>
    <property type="project" value="TreeGrafter"/>
</dbReference>
<dbReference type="SUPFAM" id="SSF56672">
    <property type="entry name" value="DNA/RNA polymerases"/>
    <property type="match status" value="1"/>
</dbReference>
<dbReference type="PROSITE" id="PS50878">
    <property type="entry name" value="RT_POL"/>
    <property type="match status" value="1"/>
</dbReference>
<dbReference type="SMART" id="SM00242">
    <property type="entry name" value="MYSc"/>
    <property type="match status" value="1"/>
</dbReference>
<keyword evidence="11 16" id="KW-0518">Myosin</keyword>
<dbReference type="SUPFAM" id="SSF52540">
    <property type="entry name" value="P-loop containing nucleoside triphosphate hydrolases"/>
    <property type="match status" value="1"/>
</dbReference>
<dbReference type="GO" id="GO:0000146">
    <property type="term" value="F:microfilament motor activity"/>
    <property type="evidence" value="ECO:0007669"/>
    <property type="project" value="TreeGrafter"/>
</dbReference>
<dbReference type="FunFam" id="1.20.58.530:FF:000004">
    <property type="entry name" value="Unconventional myosin ID"/>
    <property type="match status" value="1"/>
</dbReference>
<evidence type="ECO:0000313" key="22">
    <source>
        <dbReference type="Proteomes" id="UP001274896"/>
    </source>
</evidence>
<feature type="domain" description="TH1" evidence="20">
    <location>
        <begin position="1444"/>
        <end position="1650"/>
    </location>
</feature>
<dbReference type="InterPro" id="IPR036691">
    <property type="entry name" value="Endo/exonu/phosph_ase_sf"/>
</dbReference>
<dbReference type="InterPro" id="IPR010926">
    <property type="entry name" value="Myosin_TH1"/>
</dbReference>
<dbReference type="Gene3D" id="1.20.120.720">
    <property type="entry name" value="Myosin VI head, motor domain, U50 subdomain"/>
    <property type="match status" value="1"/>
</dbReference>
<evidence type="ECO:0000259" key="20">
    <source>
        <dbReference type="PROSITE" id="PS51757"/>
    </source>
</evidence>
<dbReference type="GO" id="GO:0005524">
    <property type="term" value="F:ATP binding"/>
    <property type="evidence" value="ECO:0007669"/>
    <property type="project" value="UniProtKB-UniRule"/>
</dbReference>
<keyword evidence="22" id="KW-1185">Reference proteome</keyword>
<evidence type="ECO:0000259" key="19">
    <source>
        <dbReference type="PROSITE" id="PS51456"/>
    </source>
</evidence>
<evidence type="ECO:0000256" key="8">
    <source>
        <dbReference type="ARBA" id="ARBA00022741"/>
    </source>
</evidence>
<feature type="region of interest" description="Actin-binding" evidence="16">
    <location>
        <begin position="546"/>
        <end position="568"/>
    </location>
</feature>
<dbReference type="FunFam" id="1.10.10.820:FF:000007">
    <property type="entry name" value="unconventional myosin-Id"/>
    <property type="match status" value="1"/>
</dbReference>
<dbReference type="Gene3D" id="3.40.850.10">
    <property type="entry name" value="Kinesin motor domain"/>
    <property type="match status" value="1"/>
</dbReference>
<dbReference type="Pfam" id="PF00063">
    <property type="entry name" value="Myosin_head"/>
    <property type="match status" value="1"/>
</dbReference>
<dbReference type="GO" id="GO:0006897">
    <property type="term" value="P:endocytosis"/>
    <property type="evidence" value="ECO:0007669"/>
    <property type="project" value="TreeGrafter"/>
</dbReference>
<evidence type="ECO:0000256" key="15">
    <source>
        <dbReference type="ARBA" id="ARBA00023273"/>
    </source>
</evidence>
<feature type="binding site" evidence="16">
    <location>
        <begin position="76"/>
        <end position="83"/>
    </location>
    <ligand>
        <name>ATP</name>
        <dbReference type="ChEBI" id="CHEBI:30616"/>
    </ligand>
</feature>
<organism evidence="21 22">
    <name type="scientific">Hemibagrus guttatus</name>
    <dbReference type="NCBI Taxonomy" id="175788"/>
    <lineage>
        <taxon>Eukaryota</taxon>
        <taxon>Metazoa</taxon>
        <taxon>Chordata</taxon>
        <taxon>Craniata</taxon>
        <taxon>Vertebrata</taxon>
        <taxon>Euteleostomi</taxon>
        <taxon>Actinopterygii</taxon>
        <taxon>Neopterygii</taxon>
        <taxon>Teleostei</taxon>
        <taxon>Ostariophysi</taxon>
        <taxon>Siluriformes</taxon>
        <taxon>Bagridae</taxon>
        <taxon>Hemibagrus</taxon>
    </lineage>
</organism>
<dbReference type="CDD" id="cd09076">
    <property type="entry name" value="L1-EN"/>
    <property type="match status" value="1"/>
</dbReference>
<keyword evidence="10" id="KW-0112">Calmodulin-binding</keyword>
<name>A0AAE0QSI5_9TELE</name>
<evidence type="ECO:0000256" key="4">
    <source>
        <dbReference type="ARBA" id="ARBA00008314"/>
    </source>
</evidence>
<feature type="region of interest" description="Disordered" evidence="17">
    <location>
        <begin position="686"/>
        <end position="742"/>
    </location>
</feature>
<evidence type="ECO:0000256" key="5">
    <source>
        <dbReference type="ARBA" id="ARBA00022448"/>
    </source>
</evidence>
<dbReference type="Gene3D" id="1.20.58.530">
    <property type="match status" value="1"/>
</dbReference>
<gene>
    <name evidence="21" type="ORF">QTP70_033721</name>
</gene>
<evidence type="ECO:0000256" key="1">
    <source>
        <dbReference type="ARBA" id="ARBA00004123"/>
    </source>
</evidence>
<dbReference type="InterPro" id="IPR000477">
    <property type="entry name" value="RT_dom"/>
</dbReference>
<dbReference type="Gene3D" id="1.20.5.4820">
    <property type="match status" value="1"/>
</dbReference>
<dbReference type="GO" id="GO:0005634">
    <property type="term" value="C:nucleus"/>
    <property type="evidence" value="ECO:0007669"/>
    <property type="project" value="UniProtKB-SubCell"/>
</dbReference>
<feature type="non-terminal residue" evidence="21">
    <location>
        <position position="2284"/>
    </location>
</feature>
<sequence length="2284" mass="259411">VVLCCRFEKGRIYSYIGEVVVSVNPYRAMNIYGRDMVEQYKGRELYERPPHLFAIADAAYKAMKRRNKDTCIVISGESGAGKTEASKYIMQYIAAITNPSQRAEVERVKNMLLKSNCVLEAFGNAKTNRNDNSSRFGKYMDINFDFKGDPIGGHINNYLLEKSRVIFQQEGERSFHSFYQLVKGGPESLLRSLHIQKDPIAYNYIKVGGHIKSSINDSADFKAVADAMKVIGFTTEEIQTVYKILATILHLGNLKFGTDGDVTLIENSKLVAVIGDLLSTKEENVEKALLYRTVSTGRDVIDKQHTDKEASYGRDALAKAIYERLFCWIVGRINDVIEVKNYDARIHGKNTVIGVLDIYGFEIFQNNSFEQFCINYCNEKLQQLFIQLVLKQEQEEYQREGIPWKHIDYFNNQIIVDLVEQQHKGIFSVLDEACMNVGKVTDEVFLQALNTKLAKHAHYTSRKLSPTDKSLEFDRDFRIRHYAGDVVYSVVGFIDKNKDTLFQDFKRLLYNSSNSVLKAMWPEGKLSITEVTKRPLTAATLFKNSMISLVENLASKEPYYVRCIKPNDVKSPLLFEYERCKHQVEYLGLLENVRVRRAGFANRQTYPRFLQRYKMISEFTWPNHDLPSDQEAVKRLLQGCGFEHDVAYGKTKVFIRTPRTIFSLEEQRAHMVQRIVLFLQKSVTSPGLASPGPHPGARPGVGAHRRAPGGRVFACGTRPGTARRKDVGPPSRRLTTRRKEHKVPVQCVLGSSHGRGPRRPKPWTKNLAFGTWNVTSLGGKEPELVREVEWYQLEIVGLASTHSLGSGTQLLERGWTLFFSGVPHGERRRAGVGLLIAPQLSRHVLEFSPVNERVVSLRLRAGDRCLTVVSAYGPNGSVEYPTFLETLRGVLEGAPTGDSIVLLGEFNTHVGNDSDTWRGVIGRNGPPDLNSSGVLLLDFCASHSLSITNTMFKHKGAHQYTWYQDTLGRRSVIDLVVVSSDLRPHVLDTRVKRGAELSTDHHLMMSWIRLRRRMPDRLGRPKRIVRVCWERLADPSVRGVFNFHLRESFNQIPREVGDIESEWTMFSSSIVDAAIRSCGRKVSGAGHGSNPRTQWWTVEVRDAVKLKKESYRAWLARGTPEAAEAYRQAKQTTAQVVSEAKTWVWEEFGEAMEKDYRMALGKFWQTIQRLIREEPEAEDSEVDSFITQAEVTEVVQQLLPQVEEFKYLRVLFTIEGRMDCEIDRRIGAAAAVMRSMYRSVVVKKELSRKAKLSIYPSIYVPTLTYGHELWVMTERLRWLGHLFRMPPGGLPGEVFRACPTGKRPRGRPRTRWRDYVSRLAWERLGVPPEELEEVSGEREVWRGTIARMRYRRMRAALIILRAYQRYKVKSYIREVHRRFQNVRSMKDHGKHVKWPTPPKVLRRFEEALRNIYNRWWAWTIIKNLSPEEMLQVRAKVATLECLKGQRPDLGLQRAWEGNYLKRDSPEAASSFTLVSSDLQRKDKFMRVLFSCNVRKINHFNKAENRAVLITDRHLYKMDPLKQYKPMKSIPLYNVTGMSVSPGKDQLVVFHTKDNRDLIVCLQGMVPAGESRIGELVGTLLSHFKRFYLHCVVHSLIIRGQNHKGAHQYTWYQNTLGRRSMIDLVVVSSDLRPHVLDTRVKRGAEMSTDHHLVRLADPSVRGVFNSHLRESFSQILREVGDIESEWTMFSSSIVDTAIRSCGRKVSGAGRGGNPRTQWWTLEVRDSIKLKKESCQAWLARGTPEAAEAYQQPKRAAAQVVSEAKTQLSDNTVYSGGGELLALTVDIVGRWKGYFEDLFNPTDMPSIEEPEAEDSEVDSFITQAEVTEVVQQLLGGKAPGVDEIRPEYLKSLDVVGLSWLTCLCNIAWRSGTVPLDWATGVVVPLFKKGDRRVCSNYGWITLLSLPGKVYSRVLERRVQPLVEPRIQEEQCGFCPSCGTLDQLYTLHRVLEGSSEFAHPVHMCFVELKKAFDRVPRGILWEVLWEYGVCGPLLRAVRSLYNRSRSLVCIASCKSDLFPVHVGLGQGCPLSPVLFIVFMDRISRHSQGLEGVRFGDHRILSLLFADDVLLAPSSLDLQHALRCFAAECEAAGMMVSTSKSEAMVLDRKKVACTLQVGGEFLPQVEKFKYLGVLFTSEGRMDCEIERRIGAAAAVMRSMYRYGHELWVMTERIRSRIQAAGMSFLRRVAGCSLRDRVAWASVSDASWTSPLGGVPGMPHREETPGKTQDTLERLCLSADLGTPRDPSGRARGSVWGEGGLGIPTYGDEFCRNTRVINSMNHDDSTIVG</sequence>
<dbReference type="Pfam" id="PF06017">
    <property type="entry name" value="Myosin_TH1"/>
    <property type="match status" value="1"/>
</dbReference>
<keyword evidence="12 16" id="KW-0505">Motor protein</keyword>
<keyword evidence="15" id="KW-0966">Cell projection</keyword>
<dbReference type="Pfam" id="PF14529">
    <property type="entry name" value="Exo_endo_phos_2"/>
    <property type="match status" value="1"/>
</dbReference>
<dbReference type="PROSITE" id="PS00354">
    <property type="entry name" value="HMGI_Y"/>
    <property type="match status" value="1"/>
</dbReference>
<dbReference type="GO" id="GO:0051015">
    <property type="term" value="F:actin filament binding"/>
    <property type="evidence" value="ECO:0007669"/>
    <property type="project" value="TreeGrafter"/>
</dbReference>
<dbReference type="Gene3D" id="3.60.10.10">
    <property type="entry name" value="Endonuclease/exonuclease/phosphatase"/>
    <property type="match status" value="1"/>
</dbReference>
<dbReference type="CDD" id="cd01650">
    <property type="entry name" value="RT_nLTR_like"/>
    <property type="match status" value="1"/>
</dbReference>
<evidence type="ECO:0000256" key="13">
    <source>
        <dbReference type="ARBA" id="ARBA00023203"/>
    </source>
</evidence>